<evidence type="ECO:0000259" key="2">
    <source>
        <dbReference type="SMART" id="SM00829"/>
    </source>
</evidence>
<dbReference type="PANTHER" id="PTHR43205">
    <property type="entry name" value="PROSTAGLANDIN REDUCTASE"/>
    <property type="match status" value="1"/>
</dbReference>
<dbReference type="SUPFAM" id="SSF51735">
    <property type="entry name" value="NAD(P)-binding Rossmann-fold domains"/>
    <property type="match status" value="1"/>
</dbReference>
<dbReference type="InterPro" id="IPR041694">
    <property type="entry name" value="ADH_N_2"/>
</dbReference>
<evidence type="ECO:0000313" key="3">
    <source>
        <dbReference type="EMBL" id="MDR6943776.1"/>
    </source>
</evidence>
<name>A0ABU1TEE0_9SPHI</name>
<dbReference type="EMBL" id="JAVDUU010000003">
    <property type="protein sequence ID" value="MDR6943776.1"/>
    <property type="molecule type" value="Genomic_DNA"/>
</dbReference>
<keyword evidence="4" id="KW-1185">Reference proteome</keyword>
<protein>
    <submittedName>
        <fullName evidence="3">NADPH-dependent curcumin reductase CurA</fullName>
    </submittedName>
</protein>
<dbReference type="Gene3D" id="3.90.180.10">
    <property type="entry name" value="Medium-chain alcohol dehydrogenases, catalytic domain"/>
    <property type="match status" value="1"/>
</dbReference>
<proteinExistence type="predicted"/>
<dbReference type="InterPro" id="IPR013149">
    <property type="entry name" value="ADH-like_C"/>
</dbReference>
<comment type="caution">
    <text evidence="3">The sequence shown here is derived from an EMBL/GenBank/DDBJ whole genome shotgun (WGS) entry which is preliminary data.</text>
</comment>
<dbReference type="Gene3D" id="3.40.50.720">
    <property type="entry name" value="NAD(P)-binding Rossmann-like Domain"/>
    <property type="match status" value="1"/>
</dbReference>
<evidence type="ECO:0000313" key="4">
    <source>
        <dbReference type="Proteomes" id="UP001247620"/>
    </source>
</evidence>
<dbReference type="PANTHER" id="PTHR43205:SF7">
    <property type="entry name" value="PROSTAGLANDIN REDUCTASE 1"/>
    <property type="match status" value="1"/>
</dbReference>
<dbReference type="Pfam" id="PF16884">
    <property type="entry name" value="ADH_N_2"/>
    <property type="match status" value="1"/>
</dbReference>
<keyword evidence="1" id="KW-0560">Oxidoreductase</keyword>
<dbReference type="SMART" id="SM00829">
    <property type="entry name" value="PKS_ER"/>
    <property type="match status" value="1"/>
</dbReference>
<dbReference type="CDD" id="cd05288">
    <property type="entry name" value="PGDH"/>
    <property type="match status" value="1"/>
</dbReference>
<dbReference type="Pfam" id="PF00107">
    <property type="entry name" value="ADH_zinc_N"/>
    <property type="match status" value="1"/>
</dbReference>
<organism evidence="3 4">
    <name type="scientific">Mucilaginibacter pocheonensis</name>
    <dbReference type="NCBI Taxonomy" id="398050"/>
    <lineage>
        <taxon>Bacteria</taxon>
        <taxon>Pseudomonadati</taxon>
        <taxon>Bacteroidota</taxon>
        <taxon>Sphingobacteriia</taxon>
        <taxon>Sphingobacteriales</taxon>
        <taxon>Sphingobacteriaceae</taxon>
        <taxon>Mucilaginibacter</taxon>
    </lineage>
</organism>
<dbReference type="Proteomes" id="UP001247620">
    <property type="component" value="Unassembled WGS sequence"/>
</dbReference>
<feature type="domain" description="Enoyl reductase (ER)" evidence="2">
    <location>
        <begin position="14"/>
        <end position="328"/>
    </location>
</feature>
<reference evidence="3 4" key="1">
    <citation type="submission" date="2023-07" db="EMBL/GenBank/DDBJ databases">
        <title>Sorghum-associated microbial communities from plants grown in Nebraska, USA.</title>
        <authorList>
            <person name="Schachtman D."/>
        </authorList>
    </citation>
    <scope>NUCLEOTIDE SEQUENCE [LARGE SCALE GENOMIC DNA]</scope>
    <source>
        <strain evidence="3 4">3262</strain>
    </source>
</reference>
<dbReference type="InterPro" id="IPR020843">
    <property type="entry name" value="ER"/>
</dbReference>
<accession>A0ABU1TEE0</accession>
<dbReference type="InterPro" id="IPR045010">
    <property type="entry name" value="MDR_fam"/>
</dbReference>
<dbReference type="SUPFAM" id="SSF50129">
    <property type="entry name" value="GroES-like"/>
    <property type="match status" value="2"/>
</dbReference>
<gene>
    <name evidence="3" type="ORF">J2W55_003629</name>
</gene>
<sequence>MKSRLIKLARMPEGMPQIIDFQLEEDELGPIKNGELLLKPLYFSVDPYLRAAMSGGHPPNLNVGDIVKSRGIAEVITSTHRNFAKGDFVMGYMEWRDRLVASASELNRLEARGLPLSAYLSVLGSTGLSAYFALNEIGKPKKGETMVVSGAAGAVGSIAGQIGKIFGCKVIGIAGSDEKIKLITSDFRFDGAINYKTSKDIGAAIKNLCPEGVDVYFDNVGGDVSDAVLSSMNNYGRVVVCGTIAEYNDSQPAMGPRLLPLIVFKKLLLQGFLIGDYKDRFEEGRTQLQQWLADDKIRYQETITKGFEQLPNAFIGLFNGENLGKMLVESR</sequence>
<dbReference type="RefSeq" id="WP_310098638.1">
    <property type="nucleotide sequence ID" value="NZ_JAVDUU010000003.1"/>
</dbReference>
<evidence type="ECO:0000256" key="1">
    <source>
        <dbReference type="ARBA" id="ARBA00023002"/>
    </source>
</evidence>
<dbReference type="InterPro" id="IPR011032">
    <property type="entry name" value="GroES-like_sf"/>
</dbReference>
<dbReference type="InterPro" id="IPR036291">
    <property type="entry name" value="NAD(P)-bd_dom_sf"/>
</dbReference>